<evidence type="ECO:0000313" key="2">
    <source>
        <dbReference type="Proteomes" id="UP000765509"/>
    </source>
</evidence>
<gene>
    <name evidence="1" type="ORF">O181_048782</name>
</gene>
<proteinExistence type="predicted"/>
<sequence length="101" mass="11539">MPMLPHCPQDMPLWLRPHIPLTPPYNSSHLSNPLRRLPSSRSFCALPTCLQHHPHTGLILKMAYHPYAHALPSRYAFETTLTPPYASTPPRLNMLTLLLRP</sequence>
<protein>
    <submittedName>
        <fullName evidence="1">Uncharacterized protein</fullName>
    </submittedName>
</protein>
<evidence type="ECO:0000313" key="1">
    <source>
        <dbReference type="EMBL" id="MBW0509067.1"/>
    </source>
</evidence>
<comment type="caution">
    <text evidence="1">The sequence shown here is derived from an EMBL/GenBank/DDBJ whole genome shotgun (WGS) entry which is preliminary data.</text>
</comment>
<dbReference type="Proteomes" id="UP000765509">
    <property type="component" value="Unassembled WGS sequence"/>
</dbReference>
<dbReference type="EMBL" id="AVOT02020718">
    <property type="protein sequence ID" value="MBW0509067.1"/>
    <property type="molecule type" value="Genomic_DNA"/>
</dbReference>
<organism evidence="1 2">
    <name type="scientific">Austropuccinia psidii MF-1</name>
    <dbReference type="NCBI Taxonomy" id="1389203"/>
    <lineage>
        <taxon>Eukaryota</taxon>
        <taxon>Fungi</taxon>
        <taxon>Dikarya</taxon>
        <taxon>Basidiomycota</taxon>
        <taxon>Pucciniomycotina</taxon>
        <taxon>Pucciniomycetes</taxon>
        <taxon>Pucciniales</taxon>
        <taxon>Sphaerophragmiaceae</taxon>
        <taxon>Austropuccinia</taxon>
    </lineage>
</organism>
<keyword evidence="2" id="KW-1185">Reference proteome</keyword>
<reference evidence="1" key="1">
    <citation type="submission" date="2021-03" db="EMBL/GenBank/DDBJ databases">
        <title>Draft genome sequence of rust myrtle Austropuccinia psidii MF-1, a brazilian biotype.</title>
        <authorList>
            <person name="Quecine M.C."/>
            <person name="Pachon D.M.R."/>
            <person name="Bonatelli M.L."/>
            <person name="Correr F.H."/>
            <person name="Franceschini L.M."/>
            <person name="Leite T.F."/>
            <person name="Margarido G.R.A."/>
            <person name="Almeida C.A."/>
            <person name="Ferrarezi J.A."/>
            <person name="Labate C.A."/>
        </authorList>
    </citation>
    <scope>NUCLEOTIDE SEQUENCE</scope>
    <source>
        <strain evidence="1">MF-1</strain>
    </source>
</reference>
<dbReference type="AlphaFoldDB" id="A0A9Q3HLZ1"/>
<name>A0A9Q3HLZ1_9BASI</name>
<accession>A0A9Q3HLZ1</accession>